<dbReference type="EMBL" id="LXQA010224328">
    <property type="protein sequence ID" value="MCI35531.1"/>
    <property type="molecule type" value="Genomic_DNA"/>
</dbReference>
<proteinExistence type="predicted"/>
<evidence type="ECO:0000313" key="1">
    <source>
        <dbReference type="EMBL" id="MCI35531.1"/>
    </source>
</evidence>
<name>A0A392RG34_9FABA</name>
<sequence>MKSSANTWRDQHPALSLGQLPSGIFCTQPLGLVILASRPLVKAFGTEFRVVNTILKCPAKKSKAL</sequence>
<evidence type="ECO:0000313" key="2">
    <source>
        <dbReference type="Proteomes" id="UP000265520"/>
    </source>
</evidence>
<protein>
    <submittedName>
        <fullName evidence="1">Uncharacterized protein</fullName>
    </submittedName>
</protein>
<organism evidence="1 2">
    <name type="scientific">Trifolium medium</name>
    <dbReference type="NCBI Taxonomy" id="97028"/>
    <lineage>
        <taxon>Eukaryota</taxon>
        <taxon>Viridiplantae</taxon>
        <taxon>Streptophyta</taxon>
        <taxon>Embryophyta</taxon>
        <taxon>Tracheophyta</taxon>
        <taxon>Spermatophyta</taxon>
        <taxon>Magnoliopsida</taxon>
        <taxon>eudicotyledons</taxon>
        <taxon>Gunneridae</taxon>
        <taxon>Pentapetalae</taxon>
        <taxon>rosids</taxon>
        <taxon>fabids</taxon>
        <taxon>Fabales</taxon>
        <taxon>Fabaceae</taxon>
        <taxon>Papilionoideae</taxon>
        <taxon>50 kb inversion clade</taxon>
        <taxon>NPAAA clade</taxon>
        <taxon>Hologalegina</taxon>
        <taxon>IRL clade</taxon>
        <taxon>Trifolieae</taxon>
        <taxon>Trifolium</taxon>
    </lineage>
</organism>
<keyword evidence="2" id="KW-1185">Reference proteome</keyword>
<comment type="caution">
    <text evidence="1">The sequence shown here is derived from an EMBL/GenBank/DDBJ whole genome shotgun (WGS) entry which is preliminary data.</text>
</comment>
<dbReference type="Proteomes" id="UP000265520">
    <property type="component" value="Unassembled WGS sequence"/>
</dbReference>
<reference evidence="1 2" key="1">
    <citation type="journal article" date="2018" name="Front. Plant Sci.">
        <title>Red Clover (Trifolium pratense) and Zigzag Clover (T. medium) - A Picture of Genomic Similarities and Differences.</title>
        <authorList>
            <person name="Dluhosova J."/>
            <person name="Istvanek J."/>
            <person name="Nedelnik J."/>
            <person name="Repkova J."/>
        </authorList>
    </citation>
    <scope>NUCLEOTIDE SEQUENCE [LARGE SCALE GENOMIC DNA]</scope>
    <source>
        <strain evidence="2">cv. 10/8</strain>
        <tissue evidence="1">Leaf</tissue>
    </source>
</reference>
<dbReference type="AlphaFoldDB" id="A0A392RG34"/>
<accession>A0A392RG34</accession>